<accession>A0A2H3NPS9</accession>
<dbReference type="Proteomes" id="UP000221024">
    <property type="component" value="Unassembled WGS sequence"/>
</dbReference>
<dbReference type="EMBL" id="PDEP01000001">
    <property type="protein sequence ID" value="PEN09243.1"/>
    <property type="molecule type" value="Genomic_DNA"/>
</dbReference>
<reference evidence="1 2" key="1">
    <citation type="submission" date="2017-10" db="EMBL/GenBank/DDBJ databases">
        <title>Draft genome of Longimonas halophila.</title>
        <authorList>
            <person name="Goh K.M."/>
            <person name="Shamsir M.S."/>
            <person name="Lim S.W."/>
        </authorList>
    </citation>
    <scope>NUCLEOTIDE SEQUENCE [LARGE SCALE GENOMIC DNA]</scope>
    <source>
        <strain evidence="1 2">KCTC 42399</strain>
    </source>
</reference>
<evidence type="ECO:0000313" key="1">
    <source>
        <dbReference type="EMBL" id="PEN09243.1"/>
    </source>
</evidence>
<proteinExistence type="predicted"/>
<evidence type="ECO:0008006" key="3">
    <source>
        <dbReference type="Google" id="ProtNLM"/>
    </source>
</evidence>
<dbReference type="OrthoDB" id="287064at2"/>
<keyword evidence="2" id="KW-1185">Reference proteome</keyword>
<comment type="caution">
    <text evidence="1">The sequence shown here is derived from an EMBL/GenBank/DDBJ whole genome shotgun (WGS) entry which is preliminary data.</text>
</comment>
<organism evidence="1 2">
    <name type="scientific">Longimonas halophila</name>
    <dbReference type="NCBI Taxonomy" id="1469170"/>
    <lineage>
        <taxon>Bacteria</taxon>
        <taxon>Pseudomonadati</taxon>
        <taxon>Rhodothermota</taxon>
        <taxon>Rhodothermia</taxon>
        <taxon>Rhodothermales</taxon>
        <taxon>Salisaetaceae</taxon>
        <taxon>Longimonas</taxon>
    </lineage>
</organism>
<dbReference type="RefSeq" id="WP_098060642.1">
    <property type="nucleotide sequence ID" value="NZ_PDEP01000001.1"/>
</dbReference>
<gene>
    <name evidence="1" type="ORF">CRI93_00495</name>
</gene>
<dbReference type="AlphaFoldDB" id="A0A2H3NPS9"/>
<protein>
    <recommendedName>
        <fullName evidence="3">Sulfotransferase domain-containing protein</fullName>
    </recommendedName>
</protein>
<evidence type="ECO:0000313" key="2">
    <source>
        <dbReference type="Proteomes" id="UP000221024"/>
    </source>
</evidence>
<sequence length="248" mass="27908">MLTTLKERALQAKFEIRTRCAATPWLAPIHQATVWWTQWKMRGHIDPRECQVLPDTELVIDGFQGSGNSFATVAFKSCQERPVRLAHHLHAPAQIIKAVDQGVPVLVTLRDPSNAVVSLVSRWPYVGLGQGLRAYIRFYETLTPYLGGMVVSPFPMTTGPIDQVFEVINERFECSFEVFRPIDENVARIRSKTTLNSDAEAARRKKKSELRAAIADPAYRALRERAEALHVDWEQYGVMPTASLSSSS</sequence>
<name>A0A2H3NPS9_9BACT</name>